<evidence type="ECO:0000313" key="1">
    <source>
        <dbReference type="EMBL" id="KAI8001641.1"/>
    </source>
</evidence>
<name>A0ACC0GNG0_9ERIC</name>
<proteinExistence type="predicted"/>
<accession>A0ACC0GNG0</accession>
<comment type="caution">
    <text evidence="1">The sequence shown here is derived from an EMBL/GenBank/DDBJ whole genome shotgun (WGS) entry which is preliminary data.</text>
</comment>
<dbReference type="Proteomes" id="UP001060215">
    <property type="component" value="Chromosome 8"/>
</dbReference>
<sequence length="144" mass="15746">MVSMGLGLGLIFAVFFVVGIHGSSEMTGGDAAGFQEMVFSKQNYTAFARKLLTMTMADDNGGDDGNPLNRCLQHPPELWVVQLCSTNQPSTVQANLCYDDCLVNNNRKALGPRQKPFFPNMLIASATLFQYPLLLVADGLCYQM</sequence>
<dbReference type="EMBL" id="CM045765">
    <property type="protein sequence ID" value="KAI8001641.1"/>
    <property type="molecule type" value="Genomic_DNA"/>
</dbReference>
<protein>
    <submittedName>
        <fullName evidence="1">Uncharacterized protein</fullName>
    </submittedName>
</protein>
<keyword evidence="2" id="KW-1185">Reference proteome</keyword>
<gene>
    <name evidence="1" type="ORF">LOK49_LG09G00064</name>
</gene>
<reference evidence="1 2" key="1">
    <citation type="journal article" date="2022" name="Plant J.">
        <title>Chromosome-level genome of Camellia lanceoleosa provides a valuable resource for understanding genome evolution and self-incompatibility.</title>
        <authorList>
            <person name="Gong W."/>
            <person name="Xiao S."/>
            <person name="Wang L."/>
            <person name="Liao Z."/>
            <person name="Chang Y."/>
            <person name="Mo W."/>
            <person name="Hu G."/>
            <person name="Li W."/>
            <person name="Zhao G."/>
            <person name="Zhu H."/>
            <person name="Hu X."/>
            <person name="Ji K."/>
            <person name="Xiang X."/>
            <person name="Song Q."/>
            <person name="Yuan D."/>
            <person name="Jin S."/>
            <person name="Zhang L."/>
        </authorList>
    </citation>
    <scope>NUCLEOTIDE SEQUENCE [LARGE SCALE GENOMIC DNA]</scope>
    <source>
        <strain evidence="1">SQ_2022a</strain>
    </source>
</reference>
<organism evidence="1 2">
    <name type="scientific">Camellia lanceoleosa</name>
    <dbReference type="NCBI Taxonomy" id="1840588"/>
    <lineage>
        <taxon>Eukaryota</taxon>
        <taxon>Viridiplantae</taxon>
        <taxon>Streptophyta</taxon>
        <taxon>Embryophyta</taxon>
        <taxon>Tracheophyta</taxon>
        <taxon>Spermatophyta</taxon>
        <taxon>Magnoliopsida</taxon>
        <taxon>eudicotyledons</taxon>
        <taxon>Gunneridae</taxon>
        <taxon>Pentapetalae</taxon>
        <taxon>asterids</taxon>
        <taxon>Ericales</taxon>
        <taxon>Theaceae</taxon>
        <taxon>Camellia</taxon>
    </lineage>
</organism>
<evidence type="ECO:0000313" key="2">
    <source>
        <dbReference type="Proteomes" id="UP001060215"/>
    </source>
</evidence>